<proteinExistence type="predicted"/>
<dbReference type="Pfam" id="PF01909">
    <property type="entry name" value="NTP_transf_2"/>
    <property type="match status" value="1"/>
</dbReference>
<feature type="region of interest" description="Disordered" evidence="2">
    <location>
        <begin position="240"/>
        <end position="259"/>
    </location>
</feature>
<sequence length="287" mass="31313">MPTVCPPTIRAVTDHQPQLDQVLHAVLDVLGAEVAGVFLHGSAVLGGLRPDSDLDVFVVARRRMTDRERRDLLQGLLGISGRGARNGEPARPVELIVVAQGDVRPWRYPPRCDFLYGEWLREEFERGEVPAPAVMPDLAPLITMVLLGDTPLHGPPPARLLDPVPHDDLRRAIVAGVPELLADLESDTRNVLLTLARVWTTLATGTIVSKDAAASWVLDRVPARHRPVLGRARSLYLGGRDSLADPATPADSVEPGRESWHGEMPEVRAHVDLVVRAIEQLAARDGQ</sequence>
<evidence type="ECO:0000256" key="2">
    <source>
        <dbReference type="SAM" id="MobiDB-lite"/>
    </source>
</evidence>
<dbReference type="EMBL" id="CP066831">
    <property type="protein sequence ID" value="QQM45894.1"/>
    <property type="molecule type" value="Genomic_DNA"/>
</dbReference>
<dbReference type="NCBIfam" id="NF010309">
    <property type="entry name" value="PRK13746.1"/>
    <property type="match status" value="1"/>
</dbReference>
<keyword evidence="6" id="KW-1185">Reference proteome</keyword>
<name>A0A7T7L3Q4_9ACTN</name>
<evidence type="ECO:0000256" key="1">
    <source>
        <dbReference type="ARBA" id="ARBA00022679"/>
    </source>
</evidence>
<evidence type="ECO:0000259" key="3">
    <source>
        <dbReference type="Pfam" id="PF01909"/>
    </source>
</evidence>
<dbReference type="KEGG" id="slf:JEQ17_45095"/>
<feature type="domain" description="Adenylyltransferase AadA C-terminal" evidence="4">
    <location>
        <begin position="160"/>
        <end position="241"/>
    </location>
</feature>
<dbReference type="GO" id="GO:0016779">
    <property type="term" value="F:nucleotidyltransferase activity"/>
    <property type="evidence" value="ECO:0007669"/>
    <property type="project" value="InterPro"/>
</dbReference>
<gene>
    <name evidence="5" type="ORF">JEQ17_45095</name>
</gene>
<evidence type="ECO:0000259" key="4">
    <source>
        <dbReference type="Pfam" id="PF13427"/>
    </source>
</evidence>
<organism evidence="5 6">
    <name type="scientific">Streptomyces liliifuscus</name>
    <dbReference type="NCBI Taxonomy" id="2797636"/>
    <lineage>
        <taxon>Bacteria</taxon>
        <taxon>Bacillati</taxon>
        <taxon>Actinomycetota</taxon>
        <taxon>Actinomycetes</taxon>
        <taxon>Kitasatosporales</taxon>
        <taxon>Streptomycetaceae</taxon>
        <taxon>Streptomyces</taxon>
    </lineage>
</organism>
<reference evidence="5 6" key="1">
    <citation type="submission" date="2020-12" db="EMBL/GenBank/DDBJ databases">
        <title>A novel species.</title>
        <authorList>
            <person name="Li K."/>
        </authorList>
    </citation>
    <scope>NUCLEOTIDE SEQUENCE [LARGE SCALE GENOMIC DNA]</scope>
    <source>
        <strain evidence="5 6">ZYC-3</strain>
    </source>
</reference>
<evidence type="ECO:0000313" key="6">
    <source>
        <dbReference type="Proteomes" id="UP000595636"/>
    </source>
</evidence>
<protein>
    <submittedName>
        <fullName evidence="5">DUF4111 domain-containing protein</fullName>
    </submittedName>
</protein>
<dbReference type="AlphaFoldDB" id="A0A7T7L3Q4"/>
<accession>A0A7T7L3Q4</accession>
<dbReference type="SUPFAM" id="SSF81301">
    <property type="entry name" value="Nucleotidyltransferase"/>
    <property type="match status" value="1"/>
</dbReference>
<dbReference type="InterPro" id="IPR002934">
    <property type="entry name" value="Polymerase_NTP_transf_dom"/>
</dbReference>
<dbReference type="InterPro" id="IPR025184">
    <property type="entry name" value="AadA_C"/>
</dbReference>
<keyword evidence="1" id="KW-0808">Transferase</keyword>
<dbReference type="Proteomes" id="UP000595636">
    <property type="component" value="Chromosome"/>
</dbReference>
<evidence type="ECO:0000313" key="5">
    <source>
        <dbReference type="EMBL" id="QQM45894.1"/>
    </source>
</evidence>
<dbReference type="RefSeq" id="WP_200400730.1">
    <property type="nucleotide sequence ID" value="NZ_CP066831.1"/>
</dbReference>
<dbReference type="InterPro" id="IPR043519">
    <property type="entry name" value="NT_sf"/>
</dbReference>
<dbReference type="CDD" id="cd05403">
    <property type="entry name" value="NT_KNTase_like"/>
    <property type="match status" value="1"/>
</dbReference>
<feature type="domain" description="Polymerase nucleotidyl transferase" evidence="3">
    <location>
        <begin position="31"/>
        <end position="65"/>
    </location>
</feature>
<dbReference type="Pfam" id="PF13427">
    <property type="entry name" value="AadA_C"/>
    <property type="match status" value="1"/>
</dbReference>
<dbReference type="Gene3D" id="3.30.460.10">
    <property type="entry name" value="Beta Polymerase, domain 2"/>
    <property type="match status" value="1"/>
</dbReference>